<keyword evidence="2" id="KW-0539">Nucleus</keyword>
<gene>
    <name evidence="5" type="ORF">QLX08_004009</name>
</gene>
<dbReference type="GO" id="GO:0006355">
    <property type="term" value="P:regulation of DNA-templated transcription"/>
    <property type="evidence" value="ECO:0007669"/>
    <property type="project" value="InterPro"/>
</dbReference>
<evidence type="ECO:0000256" key="2">
    <source>
        <dbReference type="ARBA" id="ARBA00023242"/>
    </source>
</evidence>
<dbReference type="EMBL" id="JAWNGG020000061">
    <property type="protein sequence ID" value="KAK9304558.1"/>
    <property type="molecule type" value="Genomic_DNA"/>
</dbReference>
<feature type="compositionally biased region" description="Basic and acidic residues" evidence="3">
    <location>
        <begin position="351"/>
        <end position="361"/>
    </location>
</feature>
<protein>
    <recommendedName>
        <fullName evidence="4">ENT domain-containing protein</fullName>
    </recommendedName>
</protein>
<feature type="region of interest" description="Disordered" evidence="3">
    <location>
        <begin position="327"/>
        <end position="361"/>
    </location>
</feature>
<dbReference type="Gene3D" id="1.10.1240.40">
    <property type="entry name" value="ENT domain"/>
    <property type="match status" value="1"/>
</dbReference>
<comment type="caution">
    <text evidence="5">The sequence shown here is derived from an EMBL/GenBank/DDBJ whole genome shotgun (WGS) entry which is preliminary data.</text>
</comment>
<feature type="compositionally biased region" description="Basic and acidic residues" evidence="3">
    <location>
        <begin position="126"/>
        <end position="135"/>
    </location>
</feature>
<feature type="region of interest" description="Disordered" evidence="3">
    <location>
        <begin position="126"/>
        <end position="154"/>
    </location>
</feature>
<feature type="domain" description="ENT" evidence="4">
    <location>
        <begin position="14"/>
        <end position="98"/>
    </location>
</feature>
<dbReference type="PROSITE" id="PS51138">
    <property type="entry name" value="ENT"/>
    <property type="match status" value="1"/>
</dbReference>
<name>A0AAW1A6V8_9HYME</name>
<evidence type="ECO:0000256" key="1">
    <source>
        <dbReference type="ARBA" id="ARBA00004123"/>
    </source>
</evidence>
<dbReference type="Proteomes" id="UP001432146">
    <property type="component" value="Unassembled WGS sequence"/>
</dbReference>
<dbReference type="InterPro" id="IPR033482">
    <property type="entry name" value="EMSY"/>
</dbReference>
<evidence type="ECO:0000256" key="3">
    <source>
        <dbReference type="SAM" id="MobiDB-lite"/>
    </source>
</evidence>
<evidence type="ECO:0000259" key="4">
    <source>
        <dbReference type="PROSITE" id="PS51138"/>
    </source>
</evidence>
<comment type="subcellular location">
    <subcellularLocation>
        <location evidence="1">Nucleus</location>
    </subcellularLocation>
</comment>
<dbReference type="InterPro" id="IPR005491">
    <property type="entry name" value="ENT_dom"/>
</dbReference>
<feature type="compositionally biased region" description="Polar residues" evidence="3">
    <location>
        <begin position="190"/>
        <end position="203"/>
    </location>
</feature>
<feature type="region of interest" description="Disordered" evidence="3">
    <location>
        <begin position="173"/>
        <end position="231"/>
    </location>
</feature>
<dbReference type="InterPro" id="IPR036142">
    <property type="entry name" value="ENT_dom-like_sf"/>
</dbReference>
<keyword evidence="6" id="KW-1185">Reference proteome</keyword>
<reference evidence="5 6" key="1">
    <citation type="submission" date="2024-05" db="EMBL/GenBank/DDBJ databases">
        <title>The nuclear and mitochondrial genome assemblies of Tetragonisca angustula (Apidae: Meliponini), a tiny yet remarkable pollinator in the Neotropics.</title>
        <authorList>
            <person name="Ferrari R."/>
            <person name="Ricardo P.C."/>
            <person name="Dias F.C."/>
            <person name="Araujo N.S."/>
            <person name="Soares D.O."/>
            <person name="Zhou Q.-S."/>
            <person name="Zhu C.-D."/>
            <person name="Coutinho L."/>
            <person name="Airas M.C."/>
            <person name="Batista T.M."/>
        </authorList>
    </citation>
    <scope>NUCLEOTIDE SEQUENCE [LARGE SCALE GENOMIC DNA]</scope>
    <source>
        <strain evidence="5">ASF017062</strain>
        <tissue evidence="5">Abdomen</tissue>
    </source>
</reference>
<dbReference type="SUPFAM" id="SSF158639">
    <property type="entry name" value="ENT-like"/>
    <property type="match status" value="1"/>
</dbReference>
<evidence type="ECO:0000313" key="5">
    <source>
        <dbReference type="EMBL" id="KAK9304558.1"/>
    </source>
</evidence>
<dbReference type="AlphaFoldDB" id="A0AAW1A6V8"/>
<organism evidence="5 6">
    <name type="scientific">Tetragonisca angustula</name>
    <dbReference type="NCBI Taxonomy" id="166442"/>
    <lineage>
        <taxon>Eukaryota</taxon>
        <taxon>Metazoa</taxon>
        <taxon>Ecdysozoa</taxon>
        <taxon>Arthropoda</taxon>
        <taxon>Hexapoda</taxon>
        <taxon>Insecta</taxon>
        <taxon>Pterygota</taxon>
        <taxon>Neoptera</taxon>
        <taxon>Endopterygota</taxon>
        <taxon>Hymenoptera</taxon>
        <taxon>Apocrita</taxon>
        <taxon>Aculeata</taxon>
        <taxon>Apoidea</taxon>
        <taxon>Anthophila</taxon>
        <taxon>Apidae</taxon>
        <taxon>Tetragonisca</taxon>
    </lineage>
</organism>
<dbReference type="SMART" id="SM01191">
    <property type="entry name" value="ENT"/>
    <property type="match status" value="1"/>
</dbReference>
<sequence length="361" mass="39445">MWPVKRETLTRDQCKRCLRCLELEAYGNMVSVLRAQGPLTTDKQKLLRQLAKVLHVSNERHRAEVRRAVNDEKLATIAEQLNGPNAATRWTVEGRRPVPLLPRLNARSAFATLANSLSLATVAANERTEVDDAVSRKRKLSSSPSSSVQGSLENALRRNVTLMPFHLRSEENVTGRASLAKPRANDVPDDSSNSRRPVTTVSNGPGPPRPRQTTTAETDVAPLNSSKTRRSDTKLASVIVIKGRTKGVALSPTGKQVIMGGKSLCVDAVPRRVAFRNGDQPLTISSATNSSPTSDVKSGDTLVFDLPRDMLEKDEAFSRLLTSESDTVLPTTDRLSKRPSNSDLNTRGKVVKTDDEKHGSV</sequence>
<accession>A0AAW1A6V8</accession>
<dbReference type="GO" id="GO:0005654">
    <property type="term" value="C:nucleoplasm"/>
    <property type="evidence" value="ECO:0007669"/>
    <property type="project" value="TreeGrafter"/>
</dbReference>
<dbReference type="PANTHER" id="PTHR16500">
    <property type="entry name" value="BRCA2-INTERACTING TRANSCRIPTIONAL REPRESSOR EMSY"/>
    <property type="match status" value="1"/>
</dbReference>
<dbReference type="PANTHER" id="PTHR16500:SF3">
    <property type="entry name" value="BRCA2-INTERACTING TRANSCRIPTIONAL REPRESSOR EMSY"/>
    <property type="match status" value="1"/>
</dbReference>
<dbReference type="Pfam" id="PF03735">
    <property type="entry name" value="ENT"/>
    <property type="match status" value="1"/>
</dbReference>
<feature type="compositionally biased region" description="Low complexity" evidence="3">
    <location>
        <begin position="141"/>
        <end position="152"/>
    </location>
</feature>
<evidence type="ECO:0000313" key="6">
    <source>
        <dbReference type="Proteomes" id="UP001432146"/>
    </source>
</evidence>
<proteinExistence type="predicted"/>